<dbReference type="InterPro" id="IPR016187">
    <property type="entry name" value="CTDL_fold"/>
</dbReference>
<dbReference type="Gene3D" id="3.90.1580.10">
    <property type="entry name" value="paralog of FGE (formylglycine-generating enzyme)"/>
    <property type="match status" value="1"/>
</dbReference>
<dbReference type="InterPro" id="IPR042095">
    <property type="entry name" value="SUMF_sf"/>
</dbReference>
<dbReference type="EMBL" id="CP029480">
    <property type="protein sequence ID" value="AWV99748.1"/>
    <property type="molecule type" value="Genomic_DNA"/>
</dbReference>
<evidence type="ECO:0000259" key="1">
    <source>
        <dbReference type="Pfam" id="PF03781"/>
    </source>
</evidence>
<evidence type="ECO:0000313" key="3">
    <source>
        <dbReference type="Proteomes" id="UP000249873"/>
    </source>
</evidence>
<dbReference type="InterPro" id="IPR051043">
    <property type="entry name" value="Sulfatase_Mod_Factor_Kinase"/>
</dbReference>
<dbReference type="KEGG" id="als:DJ013_16840"/>
<organism evidence="2 3">
    <name type="scientific">Arcticibacterium luteifluviistationis</name>
    <dbReference type="NCBI Taxonomy" id="1784714"/>
    <lineage>
        <taxon>Bacteria</taxon>
        <taxon>Pseudomonadati</taxon>
        <taxon>Bacteroidota</taxon>
        <taxon>Cytophagia</taxon>
        <taxon>Cytophagales</taxon>
        <taxon>Leadbetterellaceae</taxon>
        <taxon>Arcticibacterium</taxon>
    </lineage>
</organism>
<dbReference type="AlphaFoldDB" id="A0A2Z4GFJ4"/>
<dbReference type="InterPro" id="IPR005532">
    <property type="entry name" value="SUMF_dom"/>
</dbReference>
<dbReference type="PROSITE" id="PS51257">
    <property type="entry name" value="PROKAR_LIPOPROTEIN"/>
    <property type="match status" value="1"/>
</dbReference>
<dbReference type="PANTHER" id="PTHR23150">
    <property type="entry name" value="SULFATASE MODIFYING FACTOR 1, 2"/>
    <property type="match status" value="1"/>
</dbReference>
<dbReference type="NCBIfam" id="TIGR03530">
    <property type="entry name" value="GldJ_short"/>
    <property type="match status" value="1"/>
</dbReference>
<protein>
    <submittedName>
        <fullName evidence="2">Gliding motility lipoprotein GldJ</fullName>
    </submittedName>
</protein>
<proteinExistence type="predicted"/>
<name>A0A2Z4GFJ4_9BACT</name>
<keyword evidence="2" id="KW-0449">Lipoprotein</keyword>
<feature type="domain" description="Sulfatase-modifying factor enzyme-like" evidence="1">
    <location>
        <begin position="61"/>
        <end position="407"/>
    </location>
</feature>
<reference evidence="2 3" key="1">
    <citation type="submission" date="2018-05" db="EMBL/GenBank/DDBJ databases">
        <title>Complete genome sequence of Arcticibacterium luteifluviistationis SM1504T, a cytophagaceae bacterium isolated from Arctic surface seawater.</title>
        <authorList>
            <person name="Li Y."/>
            <person name="Qin Q.-L."/>
        </authorList>
    </citation>
    <scope>NUCLEOTIDE SEQUENCE [LARGE SCALE GENOMIC DNA]</scope>
    <source>
        <strain evidence="2 3">SM1504</strain>
    </source>
</reference>
<dbReference type="Pfam" id="PF03781">
    <property type="entry name" value="FGE-sulfatase"/>
    <property type="match status" value="1"/>
</dbReference>
<dbReference type="GO" id="GO:0120147">
    <property type="term" value="F:formylglycine-generating oxidase activity"/>
    <property type="evidence" value="ECO:0007669"/>
    <property type="project" value="TreeGrafter"/>
</dbReference>
<evidence type="ECO:0000313" key="2">
    <source>
        <dbReference type="EMBL" id="AWV99748.1"/>
    </source>
</evidence>
<dbReference type="RefSeq" id="WP_111373116.1">
    <property type="nucleotide sequence ID" value="NZ_CP029480.1"/>
</dbReference>
<dbReference type="OrthoDB" id="1491336at2"/>
<dbReference type="Proteomes" id="UP000249873">
    <property type="component" value="Chromosome"/>
</dbReference>
<keyword evidence="3" id="KW-1185">Reference proteome</keyword>
<dbReference type="PANTHER" id="PTHR23150:SF19">
    <property type="entry name" value="FORMYLGLYCINE-GENERATING ENZYME"/>
    <property type="match status" value="1"/>
</dbReference>
<accession>A0A2Z4GFJ4</accession>
<dbReference type="SUPFAM" id="SSF56436">
    <property type="entry name" value="C-type lectin-like"/>
    <property type="match status" value="1"/>
</dbReference>
<sequence length="419" mass="47115">MKRLFLGASLVATSLFLFTGCKENKRTSMEPGKTNGATGLSYGDKKTEGYKAESFAGQPAAPNMVFIEGGRFTMGTVAEDITFTRDNLERTVTVASFYMDEAEISNIDYLFYLYNIQSDSTSEFYESALPDTTVWQNYMSFNDQYVDHYLRYPGFRMYPVVGVSWIQASDYANWRSEAVNNSLSQGGGEKKKGISFGKKKKAEEGLAEAAPVSDGGRKTIESGTVLPNYRLPTEAEWEYAAKAMIGTQYNDENQANQRIYPWDGSSLRQDSGRGKGMMMANFKRGRGDYAGIAGRLNDQNIITAEVYSFEPNDFGLYNMAGNVNEWVYDLYRPGSYQDFNDLNPIRRNDYQDEDGMYDSKNYNSLIDNNQRVYKGGSWADVAYWLSPGTRRYIDQDSSTATIGFRCAMISVGAPSKKKM</sequence>
<dbReference type="InterPro" id="IPR019868">
    <property type="entry name" value="Glid_motil-assoc_GldJ-short"/>
</dbReference>
<gene>
    <name evidence="2" type="primary">gldJ</name>
    <name evidence="2" type="ORF">DJ013_16840</name>
</gene>